<evidence type="ECO:0000313" key="11">
    <source>
        <dbReference type="EMBL" id="KIM34458.1"/>
    </source>
</evidence>
<keyword evidence="5" id="KW-0862">Zinc</keyword>
<feature type="region of interest" description="Disordered" evidence="9">
    <location>
        <begin position="1"/>
        <end position="79"/>
    </location>
</feature>
<feature type="domain" description="C2H2-type" evidence="10">
    <location>
        <begin position="138"/>
        <end position="166"/>
    </location>
</feature>
<sequence>MPKVVQPKPKATNSLSSFFQSTSRTKAQPKPKATPKVTKDVIVISDDEGTPAVVVSQSAPDEGTPDEGTPDEGTPAEGTPAVVVSKAAKQLYLDYKAGEAVEPVYTCEECEASWNGKTSKYEHTAAHKRYENRNEVSLKCAYCDKSFGTNRQLQRHQSGTHSNLATKKYVCTGCSRPFGTGYALSRHHKTRIGKSCLQAKEPKMREEIIGREKRLARRARIANEQFEKKYEAELRAPTQADYEDILTKFPNFF</sequence>
<dbReference type="SUPFAM" id="SSF57667">
    <property type="entry name" value="beta-beta-alpha zinc fingers"/>
    <property type="match status" value="1"/>
</dbReference>
<reference evidence="12" key="2">
    <citation type="submission" date="2015-01" db="EMBL/GenBank/DDBJ databases">
        <title>Evolutionary Origins and Diversification of the Mycorrhizal Mutualists.</title>
        <authorList>
            <consortium name="DOE Joint Genome Institute"/>
            <consortium name="Mycorrhizal Genomics Consortium"/>
            <person name="Kohler A."/>
            <person name="Kuo A."/>
            <person name="Nagy L.G."/>
            <person name="Floudas D."/>
            <person name="Copeland A."/>
            <person name="Barry K.W."/>
            <person name="Cichocki N."/>
            <person name="Veneault-Fourrey C."/>
            <person name="LaButti K."/>
            <person name="Lindquist E.A."/>
            <person name="Lipzen A."/>
            <person name="Lundell T."/>
            <person name="Morin E."/>
            <person name="Murat C."/>
            <person name="Riley R."/>
            <person name="Ohm R."/>
            <person name="Sun H."/>
            <person name="Tunlid A."/>
            <person name="Henrissat B."/>
            <person name="Grigoriev I.V."/>
            <person name="Hibbett D.S."/>
            <person name="Martin F."/>
        </authorList>
    </citation>
    <scope>NUCLEOTIDE SEQUENCE [LARGE SCALE GENOMIC DNA]</scope>
    <source>
        <strain evidence="12">MAFF 305830</strain>
    </source>
</reference>
<protein>
    <recommendedName>
        <fullName evidence="10">C2H2-type domain-containing protein</fullName>
    </recommendedName>
</protein>
<keyword evidence="4 8" id="KW-0863">Zinc-finger</keyword>
<evidence type="ECO:0000256" key="5">
    <source>
        <dbReference type="ARBA" id="ARBA00022833"/>
    </source>
</evidence>
<dbReference type="STRING" id="933852.A0A0C2X8T4"/>
<feature type="compositionally biased region" description="Polar residues" evidence="9">
    <location>
        <begin position="11"/>
        <end position="24"/>
    </location>
</feature>
<dbReference type="GO" id="GO:0001228">
    <property type="term" value="F:DNA-binding transcription activator activity, RNA polymerase II-specific"/>
    <property type="evidence" value="ECO:0007669"/>
    <property type="project" value="TreeGrafter"/>
</dbReference>
<dbReference type="GO" id="GO:0000978">
    <property type="term" value="F:RNA polymerase II cis-regulatory region sequence-specific DNA binding"/>
    <property type="evidence" value="ECO:0007669"/>
    <property type="project" value="TreeGrafter"/>
</dbReference>
<dbReference type="Gene3D" id="3.30.160.60">
    <property type="entry name" value="Classic Zinc Finger"/>
    <property type="match status" value="1"/>
</dbReference>
<dbReference type="InterPro" id="IPR013087">
    <property type="entry name" value="Znf_C2H2_type"/>
</dbReference>
<evidence type="ECO:0000256" key="6">
    <source>
        <dbReference type="ARBA" id="ARBA00023125"/>
    </source>
</evidence>
<evidence type="ECO:0000256" key="7">
    <source>
        <dbReference type="ARBA" id="ARBA00023242"/>
    </source>
</evidence>
<dbReference type="GO" id="GO:0005634">
    <property type="term" value="C:nucleus"/>
    <property type="evidence" value="ECO:0007669"/>
    <property type="project" value="UniProtKB-SubCell"/>
</dbReference>
<evidence type="ECO:0000256" key="2">
    <source>
        <dbReference type="ARBA" id="ARBA00022723"/>
    </source>
</evidence>
<evidence type="ECO:0000256" key="4">
    <source>
        <dbReference type="ARBA" id="ARBA00022771"/>
    </source>
</evidence>
<evidence type="ECO:0000259" key="10">
    <source>
        <dbReference type="PROSITE" id="PS50157"/>
    </source>
</evidence>
<keyword evidence="3" id="KW-0677">Repeat</keyword>
<keyword evidence="2" id="KW-0479">Metal-binding</keyword>
<accession>A0A0C2X8T4</accession>
<dbReference type="HOGENOM" id="CLU_1099061_0_0_1"/>
<organism evidence="11 12">
    <name type="scientific">Serendipita vermifera MAFF 305830</name>
    <dbReference type="NCBI Taxonomy" id="933852"/>
    <lineage>
        <taxon>Eukaryota</taxon>
        <taxon>Fungi</taxon>
        <taxon>Dikarya</taxon>
        <taxon>Basidiomycota</taxon>
        <taxon>Agaricomycotina</taxon>
        <taxon>Agaricomycetes</taxon>
        <taxon>Sebacinales</taxon>
        <taxon>Serendipitaceae</taxon>
        <taxon>Serendipita</taxon>
    </lineage>
</organism>
<gene>
    <name evidence="11" type="ORF">M408DRAFT_96324</name>
</gene>
<dbReference type="AlphaFoldDB" id="A0A0C2X8T4"/>
<evidence type="ECO:0000313" key="12">
    <source>
        <dbReference type="Proteomes" id="UP000054097"/>
    </source>
</evidence>
<dbReference type="EMBL" id="KN824277">
    <property type="protein sequence ID" value="KIM34458.1"/>
    <property type="molecule type" value="Genomic_DNA"/>
</dbReference>
<dbReference type="PANTHER" id="PTHR24376">
    <property type="entry name" value="ZINC FINGER PROTEIN"/>
    <property type="match status" value="1"/>
</dbReference>
<dbReference type="InterPro" id="IPR036236">
    <property type="entry name" value="Znf_C2H2_sf"/>
</dbReference>
<dbReference type="Pfam" id="PF00096">
    <property type="entry name" value="zf-C2H2"/>
    <property type="match status" value="1"/>
</dbReference>
<name>A0A0C2X8T4_SERVB</name>
<keyword evidence="12" id="KW-1185">Reference proteome</keyword>
<feature type="compositionally biased region" description="Low complexity" evidence="9">
    <location>
        <begin position="25"/>
        <end position="36"/>
    </location>
</feature>
<feature type="domain" description="C2H2-type" evidence="10">
    <location>
        <begin position="169"/>
        <end position="196"/>
    </location>
</feature>
<dbReference type="Proteomes" id="UP000054097">
    <property type="component" value="Unassembled WGS sequence"/>
</dbReference>
<dbReference type="PANTHER" id="PTHR24376:SF243">
    <property type="entry name" value="C2H2-TYPE DOMAIN-CONTAINING PROTEIN"/>
    <property type="match status" value="1"/>
</dbReference>
<keyword evidence="6" id="KW-0238">DNA-binding</keyword>
<comment type="subcellular location">
    <subcellularLocation>
        <location evidence="1">Nucleus</location>
    </subcellularLocation>
</comment>
<dbReference type="PROSITE" id="PS00028">
    <property type="entry name" value="ZINC_FINGER_C2H2_1"/>
    <property type="match status" value="1"/>
</dbReference>
<dbReference type="PROSITE" id="PS50157">
    <property type="entry name" value="ZINC_FINGER_C2H2_2"/>
    <property type="match status" value="2"/>
</dbReference>
<proteinExistence type="predicted"/>
<evidence type="ECO:0000256" key="8">
    <source>
        <dbReference type="PROSITE-ProRule" id="PRU00042"/>
    </source>
</evidence>
<dbReference type="OrthoDB" id="3437960at2759"/>
<keyword evidence="7" id="KW-0539">Nucleus</keyword>
<dbReference type="SMART" id="SM00355">
    <property type="entry name" value="ZnF_C2H2"/>
    <property type="match status" value="3"/>
</dbReference>
<dbReference type="GO" id="GO:0008270">
    <property type="term" value="F:zinc ion binding"/>
    <property type="evidence" value="ECO:0007669"/>
    <property type="project" value="UniProtKB-KW"/>
</dbReference>
<reference evidence="11 12" key="1">
    <citation type="submission" date="2014-04" db="EMBL/GenBank/DDBJ databases">
        <authorList>
            <consortium name="DOE Joint Genome Institute"/>
            <person name="Kuo A."/>
            <person name="Zuccaro A."/>
            <person name="Kohler A."/>
            <person name="Nagy L.G."/>
            <person name="Floudas D."/>
            <person name="Copeland A."/>
            <person name="Barry K.W."/>
            <person name="Cichocki N."/>
            <person name="Veneault-Fourrey C."/>
            <person name="LaButti K."/>
            <person name="Lindquist E.A."/>
            <person name="Lipzen A."/>
            <person name="Lundell T."/>
            <person name="Morin E."/>
            <person name="Murat C."/>
            <person name="Sun H."/>
            <person name="Tunlid A."/>
            <person name="Henrissat B."/>
            <person name="Grigoriev I.V."/>
            <person name="Hibbett D.S."/>
            <person name="Martin F."/>
            <person name="Nordberg H.P."/>
            <person name="Cantor M.N."/>
            <person name="Hua S.X."/>
        </authorList>
    </citation>
    <scope>NUCLEOTIDE SEQUENCE [LARGE SCALE GENOMIC DNA]</scope>
    <source>
        <strain evidence="11 12">MAFF 305830</strain>
    </source>
</reference>
<evidence type="ECO:0000256" key="3">
    <source>
        <dbReference type="ARBA" id="ARBA00022737"/>
    </source>
</evidence>
<evidence type="ECO:0000256" key="9">
    <source>
        <dbReference type="SAM" id="MobiDB-lite"/>
    </source>
</evidence>
<evidence type="ECO:0000256" key="1">
    <source>
        <dbReference type="ARBA" id="ARBA00004123"/>
    </source>
</evidence>